<evidence type="ECO:0000313" key="7">
    <source>
        <dbReference type="EMBL" id="AWI34547.1"/>
    </source>
</evidence>
<evidence type="ECO:0000259" key="6">
    <source>
        <dbReference type="Pfam" id="PF02826"/>
    </source>
</evidence>
<dbReference type="Proteomes" id="UP000244890">
    <property type="component" value="Chromosome"/>
</dbReference>
<evidence type="ECO:0000256" key="3">
    <source>
        <dbReference type="ARBA" id="ARBA00023027"/>
    </source>
</evidence>
<evidence type="ECO:0000256" key="2">
    <source>
        <dbReference type="ARBA" id="ARBA00023002"/>
    </source>
</evidence>
<evidence type="ECO:0000256" key="4">
    <source>
        <dbReference type="RuleBase" id="RU003719"/>
    </source>
</evidence>
<dbReference type="KEGG" id="had:CDV25_07040"/>
<dbReference type="InterPro" id="IPR050418">
    <property type="entry name" value="D-iso_2-hydroxyacid_DH_PdxB"/>
</dbReference>
<reference evidence="7 8" key="1">
    <citation type="submission" date="2017-06" db="EMBL/GenBank/DDBJ databases">
        <title>Complete genome of Helicobacter apodemus.</title>
        <authorList>
            <person name="Cho S."/>
        </authorList>
    </citation>
    <scope>NUCLEOTIDE SEQUENCE [LARGE SCALE GENOMIC DNA]</scope>
    <source>
        <strain evidence="8">SNUVETPUB-15-01</strain>
    </source>
</reference>
<sequence>MQNKIVFLDALSLGESNIQSKLESFGAYTAYPTTKPEETLQRSKGANIILSNKVVLNKEILEALKQDLKLICITATGTNNVDLEAAKALGIAVKNVAGYSTQSVAQHTLMLALGLCAKLPFYDSYVKSKEYANNPLFTNLSLPLELLNGKNWGIIGLGSIGKEVARLASAFGARVCYYSTSGKNNNTDYPSLPLEELLRTSFVVSIHAPLNPTTQNLLHAKNLSLLQENSILINIGRGGIVNEEDLAQVLKQQRFYVGLDVFTKEPMQENNPLLDKSIAHQLLLTPHNAWGYEQSKEALIEGIVKNIKEFLAL</sequence>
<proteinExistence type="inferred from homology"/>
<dbReference type="InterPro" id="IPR029753">
    <property type="entry name" value="D-isomer_DH_CS"/>
</dbReference>
<dbReference type="InterPro" id="IPR006139">
    <property type="entry name" value="D-isomer_2_OHA_DH_cat_dom"/>
</dbReference>
<feature type="domain" description="D-isomer specific 2-hydroxyacid dehydrogenase catalytic" evidence="5">
    <location>
        <begin position="25"/>
        <end position="311"/>
    </location>
</feature>
<dbReference type="Gene3D" id="3.40.50.720">
    <property type="entry name" value="NAD(P)-binding Rossmann-like Domain"/>
    <property type="match status" value="2"/>
</dbReference>
<dbReference type="Pfam" id="PF00389">
    <property type="entry name" value="2-Hacid_dh"/>
    <property type="match status" value="1"/>
</dbReference>
<dbReference type="Pfam" id="PF02826">
    <property type="entry name" value="2-Hacid_dh_C"/>
    <property type="match status" value="1"/>
</dbReference>
<dbReference type="PROSITE" id="PS00671">
    <property type="entry name" value="D_2_HYDROXYACID_DH_3"/>
    <property type="match status" value="1"/>
</dbReference>
<dbReference type="EC" id="1.1.1.272" evidence="7"/>
<dbReference type="GO" id="GO:0051287">
    <property type="term" value="F:NAD binding"/>
    <property type="evidence" value="ECO:0007669"/>
    <property type="project" value="InterPro"/>
</dbReference>
<keyword evidence="3" id="KW-0520">NAD</keyword>
<dbReference type="GO" id="GO:0050578">
    <property type="term" value="F:(2R)-2-hydroxyacid dehydrogenase (NADP+) activity"/>
    <property type="evidence" value="ECO:0007669"/>
    <property type="project" value="UniProtKB-EC"/>
</dbReference>
<dbReference type="InterPro" id="IPR036291">
    <property type="entry name" value="NAD(P)-bd_dom_sf"/>
</dbReference>
<protein>
    <submittedName>
        <fullName evidence="7">Hydroxyacid dehydrogenase</fullName>
        <ecNumber evidence="7">1.1.1.272</ecNumber>
    </submittedName>
</protein>
<dbReference type="PANTHER" id="PTHR43761:SF1">
    <property type="entry name" value="D-ISOMER SPECIFIC 2-HYDROXYACID DEHYDROGENASE CATALYTIC DOMAIN-CONTAINING PROTEIN-RELATED"/>
    <property type="match status" value="1"/>
</dbReference>
<dbReference type="AlphaFoldDB" id="A0A2U8FFI2"/>
<dbReference type="SUPFAM" id="SSF51735">
    <property type="entry name" value="NAD(P)-binding Rossmann-fold domains"/>
    <property type="match status" value="1"/>
</dbReference>
<evidence type="ECO:0000259" key="5">
    <source>
        <dbReference type="Pfam" id="PF00389"/>
    </source>
</evidence>
<accession>A0A2U8FFI2</accession>
<gene>
    <name evidence="7" type="ORF">CDV25_07040</name>
</gene>
<keyword evidence="2 4" id="KW-0560">Oxidoreductase</keyword>
<dbReference type="NCBIfam" id="NF006263">
    <property type="entry name" value="PRK08410.1"/>
    <property type="match status" value="1"/>
</dbReference>
<name>A0A2U8FFI2_9HELI</name>
<evidence type="ECO:0000313" key="8">
    <source>
        <dbReference type="Proteomes" id="UP000244890"/>
    </source>
</evidence>
<dbReference type="SUPFAM" id="SSF52283">
    <property type="entry name" value="Formate/glycerate dehydrogenase catalytic domain-like"/>
    <property type="match status" value="1"/>
</dbReference>
<evidence type="ECO:0000256" key="1">
    <source>
        <dbReference type="ARBA" id="ARBA00005854"/>
    </source>
</evidence>
<dbReference type="PANTHER" id="PTHR43761">
    <property type="entry name" value="D-ISOMER SPECIFIC 2-HYDROXYACID DEHYDROGENASE FAMILY PROTEIN (AFU_ORTHOLOGUE AFUA_1G13630)"/>
    <property type="match status" value="1"/>
</dbReference>
<dbReference type="OrthoDB" id="9805416at2"/>
<comment type="similarity">
    <text evidence="1 4">Belongs to the D-isomer specific 2-hydroxyacid dehydrogenase family.</text>
</comment>
<dbReference type="EMBL" id="CP021886">
    <property type="protein sequence ID" value="AWI34547.1"/>
    <property type="molecule type" value="Genomic_DNA"/>
</dbReference>
<dbReference type="InterPro" id="IPR006140">
    <property type="entry name" value="D-isomer_DH_NAD-bd"/>
</dbReference>
<dbReference type="RefSeq" id="WP_108911353.1">
    <property type="nucleotide sequence ID" value="NZ_CP021886.1"/>
</dbReference>
<feature type="domain" description="D-isomer specific 2-hydroxyacid dehydrogenase NAD-binding" evidence="6">
    <location>
        <begin position="109"/>
        <end position="289"/>
    </location>
</feature>
<organism evidence="7 8">
    <name type="scientific">Helicobacter apodemus</name>
    <dbReference type="NCBI Taxonomy" id="135569"/>
    <lineage>
        <taxon>Bacteria</taxon>
        <taxon>Pseudomonadati</taxon>
        <taxon>Campylobacterota</taxon>
        <taxon>Epsilonproteobacteria</taxon>
        <taxon>Campylobacterales</taxon>
        <taxon>Helicobacteraceae</taxon>
        <taxon>Helicobacter</taxon>
    </lineage>
</organism>